<sequence length="202" mass="22838">MYGCPYKKFGRHRRSRVDQENLVWGSNPTDALVFMLYSIWEHSSRHLMPFLRHEQFPEQASLHLHLTKALQDSAATRLDGDSSGLFALSNCKTGRWDFISTPADQAAAAQGRAGRARLAWAWTRVGGRLAVPYVLCVREVRPLRAMAAPVGSREALEVNPAILWAFMPKTKNWLWTLKFVPWSKSINAHKNAGLTSRPSRDP</sequence>
<name>A0AAE1H2W9_9NEOP</name>
<reference evidence="1" key="1">
    <citation type="submission" date="2021-07" db="EMBL/GenBank/DDBJ databases">
        <authorList>
            <person name="Catto M.A."/>
            <person name="Jacobson A."/>
            <person name="Kennedy G."/>
            <person name="Labadie P."/>
            <person name="Hunt B.G."/>
            <person name="Srinivasan R."/>
        </authorList>
    </citation>
    <scope>NUCLEOTIDE SEQUENCE</scope>
    <source>
        <strain evidence="1">PL_HMW_Pooled</strain>
        <tissue evidence="1">Head</tissue>
    </source>
</reference>
<keyword evidence="2" id="KW-1185">Reference proteome</keyword>
<organism evidence="1 2">
    <name type="scientific">Frankliniella fusca</name>
    <dbReference type="NCBI Taxonomy" id="407009"/>
    <lineage>
        <taxon>Eukaryota</taxon>
        <taxon>Metazoa</taxon>
        <taxon>Ecdysozoa</taxon>
        <taxon>Arthropoda</taxon>
        <taxon>Hexapoda</taxon>
        <taxon>Insecta</taxon>
        <taxon>Pterygota</taxon>
        <taxon>Neoptera</taxon>
        <taxon>Paraneoptera</taxon>
        <taxon>Thysanoptera</taxon>
        <taxon>Terebrantia</taxon>
        <taxon>Thripoidea</taxon>
        <taxon>Thripidae</taxon>
        <taxon>Frankliniella</taxon>
    </lineage>
</organism>
<accession>A0AAE1H2W9</accession>
<reference evidence="1" key="2">
    <citation type="journal article" date="2023" name="BMC Genomics">
        <title>Pest status, molecular evolution, and epigenetic factors derived from the genome assembly of Frankliniella fusca, a thysanopteran phytovirus vector.</title>
        <authorList>
            <person name="Catto M.A."/>
            <person name="Labadie P.E."/>
            <person name="Jacobson A.L."/>
            <person name="Kennedy G.G."/>
            <person name="Srinivasan R."/>
            <person name="Hunt B.G."/>
        </authorList>
    </citation>
    <scope>NUCLEOTIDE SEQUENCE</scope>
    <source>
        <strain evidence="1">PL_HMW_Pooled</strain>
    </source>
</reference>
<evidence type="ECO:0000313" key="1">
    <source>
        <dbReference type="EMBL" id="KAK3913261.1"/>
    </source>
</evidence>
<gene>
    <name evidence="1" type="ORF">KUF71_022715</name>
</gene>
<protein>
    <submittedName>
        <fullName evidence="1">Autophagy-related protein 9</fullName>
    </submittedName>
</protein>
<proteinExistence type="predicted"/>
<dbReference type="AlphaFoldDB" id="A0AAE1H2W9"/>
<dbReference type="Proteomes" id="UP001219518">
    <property type="component" value="Unassembled WGS sequence"/>
</dbReference>
<comment type="caution">
    <text evidence="1">The sequence shown here is derived from an EMBL/GenBank/DDBJ whole genome shotgun (WGS) entry which is preliminary data.</text>
</comment>
<evidence type="ECO:0000313" key="2">
    <source>
        <dbReference type="Proteomes" id="UP001219518"/>
    </source>
</evidence>
<dbReference type="EMBL" id="JAHWGI010000315">
    <property type="protein sequence ID" value="KAK3913261.1"/>
    <property type="molecule type" value="Genomic_DNA"/>
</dbReference>